<dbReference type="eggNOG" id="ENOG5033AKJ">
    <property type="taxonomic scope" value="Bacteria"/>
</dbReference>
<organism evidence="1 2">
    <name type="scientific">Bizionia argentinensis JUB59</name>
    <dbReference type="NCBI Taxonomy" id="1046627"/>
    <lineage>
        <taxon>Bacteria</taxon>
        <taxon>Pseudomonadati</taxon>
        <taxon>Bacteroidota</taxon>
        <taxon>Flavobacteriia</taxon>
        <taxon>Flavobacteriales</taxon>
        <taxon>Flavobacteriaceae</taxon>
        <taxon>Bizionia</taxon>
    </lineage>
</organism>
<name>G2EFZ5_9FLAO</name>
<accession>G2EFZ5</accession>
<keyword evidence="2" id="KW-1185">Reference proteome</keyword>
<evidence type="ECO:0000313" key="2">
    <source>
        <dbReference type="Proteomes" id="UP000003730"/>
    </source>
</evidence>
<protein>
    <submittedName>
        <fullName evidence="1">Lacal_2735 family protein</fullName>
    </submittedName>
</protein>
<dbReference type="RefSeq" id="WP_008638790.1">
    <property type="nucleotide sequence ID" value="NZ_AFXZ01000048.1"/>
</dbReference>
<proteinExistence type="predicted"/>
<dbReference type="OrthoDB" id="1453538at2"/>
<gene>
    <name evidence="1" type="ORF">BZARG_3014</name>
</gene>
<reference evidence="1 2" key="1">
    <citation type="journal article" date="2008" name="Int. J. Syst. Evol. Microbiol.">
        <title>Bizionia argentinensis sp. nov., isolated from surface marine water in Antarctica.</title>
        <authorList>
            <person name="Bercovich A."/>
            <person name="Vazquez S.C."/>
            <person name="Yankilevich P."/>
            <person name="Coria S.H."/>
            <person name="Foti M."/>
            <person name="Hernandez E."/>
            <person name="Vidal A."/>
            <person name="Ruberto L."/>
            <person name="Melo C."/>
            <person name="Marenssi S."/>
            <person name="Criscuolo M."/>
            <person name="Memoli M."/>
            <person name="Arguelles M."/>
            <person name="Mac Cormack W.P."/>
        </authorList>
    </citation>
    <scope>NUCLEOTIDE SEQUENCE [LARGE SCALE GENOMIC DNA]</scope>
    <source>
        <strain evidence="1 2">JUB59</strain>
    </source>
</reference>
<evidence type="ECO:0000313" key="1">
    <source>
        <dbReference type="EMBL" id="EGV42648.1"/>
    </source>
</evidence>
<dbReference type="AlphaFoldDB" id="G2EFZ5"/>
<sequence>MSAQFCRIGKKKVDLKQLLGLKELEKKYKSFIEEAYNVKSTDASLSDVLYYEARKIKQLIINSKHCDVTF</sequence>
<dbReference type="NCBIfam" id="NF033487">
    <property type="entry name" value="Lacal_2735_fam"/>
    <property type="match status" value="1"/>
</dbReference>
<dbReference type="Proteomes" id="UP000003730">
    <property type="component" value="Unassembled WGS sequence"/>
</dbReference>
<comment type="caution">
    <text evidence="1">The sequence shown here is derived from an EMBL/GenBank/DDBJ whole genome shotgun (WGS) entry which is preliminary data.</text>
</comment>
<dbReference type="InterPro" id="IPR045493">
    <property type="entry name" value="DUF6435"/>
</dbReference>
<dbReference type="EMBL" id="AFXZ01000048">
    <property type="protein sequence ID" value="EGV42648.1"/>
    <property type="molecule type" value="Genomic_DNA"/>
</dbReference>